<organism evidence="1 2">
    <name type="scientific">Mycobacteroides abscessus subsp. bolletii CRM-0020</name>
    <dbReference type="NCBI Taxonomy" id="1306401"/>
    <lineage>
        <taxon>Bacteria</taxon>
        <taxon>Bacillati</taxon>
        <taxon>Actinomycetota</taxon>
        <taxon>Actinomycetes</taxon>
        <taxon>Mycobacteriales</taxon>
        <taxon>Mycobacteriaceae</taxon>
        <taxon>Mycobacteroides</taxon>
        <taxon>Mycobacteroides abscessus</taxon>
    </lineage>
</organism>
<sequence>MTTTPRIRNHNDFVAALTGATEALAAAHEYLVISSRCRNVFDSGHSDDHAAARVLRDASQLIAEAMKIAGETVDLTDRLD</sequence>
<evidence type="ECO:0008006" key="3">
    <source>
        <dbReference type="Google" id="ProtNLM"/>
    </source>
</evidence>
<evidence type="ECO:0000313" key="1">
    <source>
        <dbReference type="EMBL" id="EPQ21014.1"/>
    </source>
</evidence>
<dbReference type="EMBL" id="ATFQ01000040">
    <property type="protein sequence ID" value="EPQ21014.1"/>
    <property type="molecule type" value="Genomic_DNA"/>
</dbReference>
<protein>
    <recommendedName>
        <fullName evidence="3">DUF3077 domain-containing protein</fullName>
    </recommendedName>
</protein>
<gene>
    <name evidence="1" type="ORF">J108_23680</name>
</gene>
<dbReference type="AlphaFoldDB" id="A0A829HMA3"/>
<reference evidence="1 2" key="1">
    <citation type="journal article" date="2013" name="Genome Announc.">
        <title>Genome Sequence of an Epidemic Isolate of Mycobacterium abscessus subsp. bolletii from Rio de Janeiro, Brazil.</title>
        <authorList>
            <person name="Davidson R.M."/>
            <person name="Reynolds P.R."/>
            <person name="Farias-Hesson E."/>
            <person name="Duarte R.S."/>
            <person name="Jackson M."/>
            <person name="Strong M."/>
        </authorList>
    </citation>
    <scope>NUCLEOTIDE SEQUENCE [LARGE SCALE GENOMIC DNA]</scope>
    <source>
        <strain evidence="1 2">CRM-0020</strain>
    </source>
</reference>
<accession>A0A829HMA3</accession>
<evidence type="ECO:0000313" key="2">
    <source>
        <dbReference type="Proteomes" id="UP000014969"/>
    </source>
</evidence>
<dbReference type="RefSeq" id="WP_020724505.1">
    <property type="nucleotide sequence ID" value="NZ_ATFQ01000040.1"/>
</dbReference>
<name>A0A829HMA3_9MYCO</name>
<proteinExistence type="predicted"/>
<comment type="caution">
    <text evidence="1">The sequence shown here is derived from an EMBL/GenBank/DDBJ whole genome shotgun (WGS) entry which is preliminary data.</text>
</comment>
<dbReference type="Proteomes" id="UP000014969">
    <property type="component" value="Unassembled WGS sequence"/>
</dbReference>